<dbReference type="EMBL" id="BK032859">
    <property type="protein sequence ID" value="DAF64392.1"/>
    <property type="molecule type" value="Genomic_DNA"/>
</dbReference>
<accession>A0A8S5TMI0</accession>
<protein>
    <submittedName>
        <fullName evidence="1">Uncharacterized protein</fullName>
    </submittedName>
</protein>
<name>A0A8S5TMI0_9CAUD</name>
<sequence>MGRRRKFFSRAARHIEGLPDDFTPVSFLQSSGSQYIDTGRKLTQDSDITIDFRIVGELYRNAGIFGSRESAPKNNLTLFQNNMSTLSGDFSEYQNHRFTTAASSERTKIRMNKSGAWVNNILKKSWGGVADFETPTNGLIFDVGNNNWAERKAIMRLYGYTDGNAQRLVPCLDANGVPCLYDLIGKTALYNQGAGSFTWG</sequence>
<proteinExistence type="predicted"/>
<evidence type="ECO:0000313" key="1">
    <source>
        <dbReference type="EMBL" id="DAF64392.1"/>
    </source>
</evidence>
<organism evidence="1">
    <name type="scientific">Siphoviridae sp. ct9UA16</name>
    <dbReference type="NCBI Taxonomy" id="2827793"/>
    <lineage>
        <taxon>Viruses</taxon>
        <taxon>Duplodnaviria</taxon>
        <taxon>Heunggongvirae</taxon>
        <taxon>Uroviricota</taxon>
        <taxon>Caudoviricetes</taxon>
    </lineage>
</organism>
<reference evidence="1" key="1">
    <citation type="journal article" date="2021" name="Proc. Natl. Acad. Sci. U.S.A.">
        <title>A Catalog of Tens of Thousands of Viruses from Human Metagenomes Reveals Hidden Associations with Chronic Diseases.</title>
        <authorList>
            <person name="Tisza M.J."/>
            <person name="Buck C.B."/>
        </authorList>
    </citation>
    <scope>NUCLEOTIDE SEQUENCE</scope>
    <source>
        <strain evidence="1">Ct9UA16</strain>
    </source>
</reference>